<organism evidence="1 2">
    <name type="scientific">Mesorhizobium wenxiniae</name>
    <dbReference type="NCBI Taxonomy" id="2014805"/>
    <lineage>
        <taxon>Bacteria</taxon>
        <taxon>Pseudomonadati</taxon>
        <taxon>Pseudomonadota</taxon>
        <taxon>Alphaproteobacteria</taxon>
        <taxon>Hyphomicrobiales</taxon>
        <taxon>Phyllobacteriaceae</taxon>
        <taxon>Mesorhizobium</taxon>
    </lineage>
</organism>
<dbReference type="InterPro" id="IPR029063">
    <property type="entry name" value="SAM-dependent_MTases_sf"/>
</dbReference>
<dbReference type="Gene3D" id="3.40.50.150">
    <property type="entry name" value="Vaccinia Virus protein VP39"/>
    <property type="match status" value="1"/>
</dbReference>
<dbReference type="PANTHER" id="PTHR40036">
    <property type="entry name" value="MACROCIN O-METHYLTRANSFERASE"/>
    <property type="match status" value="1"/>
</dbReference>
<dbReference type="InterPro" id="IPR008884">
    <property type="entry name" value="TylF_MeTrfase"/>
</dbReference>
<dbReference type="PANTHER" id="PTHR40036:SF1">
    <property type="entry name" value="MACROCIN O-METHYLTRANSFERASE"/>
    <property type="match status" value="1"/>
</dbReference>
<evidence type="ECO:0000313" key="2">
    <source>
        <dbReference type="Proteomes" id="UP000215931"/>
    </source>
</evidence>
<proteinExistence type="predicted"/>
<dbReference type="OrthoDB" id="9811332at2"/>
<dbReference type="SUPFAM" id="SSF53335">
    <property type="entry name" value="S-adenosyl-L-methionine-dependent methyltransferases"/>
    <property type="match status" value="1"/>
</dbReference>
<dbReference type="EMBL" id="NPKH01000025">
    <property type="protein sequence ID" value="PAP93470.1"/>
    <property type="molecule type" value="Genomic_DNA"/>
</dbReference>
<accession>A0A271KCS2</accession>
<dbReference type="Proteomes" id="UP000215931">
    <property type="component" value="Unassembled WGS sequence"/>
</dbReference>
<comment type="caution">
    <text evidence="1">The sequence shown here is derived from an EMBL/GenBank/DDBJ whole genome shotgun (WGS) entry which is preliminary data.</text>
</comment>
<name>A0A271KCS2_9HYPH</name>
<keyword evidence="2" id="KW-1185">Reference proteome</keyword>
<protein>
    <recommendedName>
        <fullName evidence="3">Macrocin O-methyltransferase</fullName>
    </recommendedName>
</protein>
<dbReference type="AlphaFoldDB" id="A0A271KCS2"/>
<sequence>MMTLSSVKRLVRASFNAIGLEVSRVSRSRAPHTRFEMIYEKYKDSTMLGREQYIANLALTATAPAHGCVIECGVWKGGTCAGMAEILGPQREYFLFDSFQGHVDPQPIDGPAALAWKAGTNGPWYFNNAIVGTEHADAAMRKSGATRYQLVKGYFEETLAKFEPPSPIAVLRIDCDWHASAMTCLRALFPYLADDGIMIADGYPDWDGYARAIHEYLASYEGMARIKQFEGGLYYVVKGERDWSTAGNGVFAARQNGNAAEG</sequence>
<reference evidence="1 2" key="1">
    <citation type="submission" date="2017-08" db="EMBL/GenBank/DDBJ databases">
        <title>Mesorhizobium wenxinae sp. nov., a novel rhizobial species isolated from root nodules of chickpea (Cicer arietinum L.).</title>
        <authorList>
            <person name="Zhang J."/>
        </authorList>
    </citation>
    <scope>NUCLEOTIDE SEQUENCE [LARGE SCALE GENOMIC DNA]</scope>
    <source>
        <strain evidence="2">WYCCWR 10019</strain>
    </source>
</reference>
<dbReference type="RefSeq" id="WP_095520212.1">
    <property type="nucleotide sequence ID" value="NZ_NPKH01000025.1"/>
</dbReference>
<evidence type="ECO:0008006" key="3">
    <source>
        <dbReference type="Google" id="ProtNLM"/>
    </source>
</evidence>
<evidence type="ECO:0000313" key="1">
    <source>
        <dbReference type="EMBL" id="PAP93470.1"/>
    </source>
</evidence>
<gene>
    <name evidence="1" type="ORF">CIT31_20935</name>
</gene>
<dbReference type="Pfam" id="PF05711">
    <property type="entry name" value="TylF"/>
    <property type="match status" value="1"/>
</dbReference>